<keyword evidence="3" id="KW-1185">Reference proteome</keyword>
<dbReference type="RefSeq" id="WP_079556989.1">
    <property type="nucleotide sequence ID" value="NZ_CP021904.1"/>
</dbReference>
<dbReference type="AlphaFoldDB" id="A0A1T5E5C4"/>
<organism evidence="2 3">
    <name type="scientific">Alkalitalea saponilacus</name>
    <dbReference type="NCBI Taxonomy" id="889453"/>
    <lineage>
        <taxon>Bacteria</taxon>
        <taxon>Pseudomonadati</taxon>
        <taxon>Bacteroidota</taxon>
        <taxon>Bacteroidia</taxon>
        <taxon>Marinilabiliales</taxon>
        <taxon>Marinilabiliaceae</taxon>
        <taxon>Alkalitalea</taxon>
    </lineage>
</organism>
<evidence type="ECO:0000259" key="1">
    <source>
        <dbReference type="Pfam" id="PF23019"/>
    </source>
</evidence>
<dbReference type="GO" id="GO:0005975">
    <property type="term" value="P:carbohydrate metabolic process"/>
    <property type="evidence" value="ECO:0007669"/>
    <property type="project" value="InterPro"/>
</dbReference>
<feature type="domain" description="DUF7033" evidence="1">
    <location>
        <begin position="92"/>
        <end position="183"/>
    </location>
</feature>
<evidence type="ECO:0000313" key="3">
    <source>
        <dbReference type="Proteomes" id="UP000191055"/>
    </source>
</evidence>
<dbReference type="EMBL" id="FUYV01000005">
    <property type="protein sequence ID" value="SKB79252.1"/>
    <property type="molecule type" value="Genomic_DNA"/>
</dbReference>
<dbReference type="InterPro" id="IPR011330">
    <property type="entry name" value="Glyco_hydro/deAcase_b/a-brl"/>
</dbReference>
<dbReference type="Pfam" id="PF23019">
    <property type="entry name" value="DUF7033"/>
    <property type="match status" value="1"/>
</dbReference>
<dbReference type="Proteomes" id="UP000191055">
    <property type="component" value="Unassembled WGS sequence"/>
</dbReference>
<proteinExistence type="predicted"/>
<dbReference type="OrthoDB" id="5573484at2"/>
<accession>A0A1T5E5C4</accession>
<dbReference type="STRING" id="889453.SAMN03080601_01212"/>
<dbReference type="InterPro" id="IPR054297">
    <property type="entry name" value="DUF7033"/>
</dbReference>
<evidence type="ECO:0000313" key="2">
    <source>
        <dbReference type="EMBL" id="SKB79252.1"/>
    </source>
</evidence>
<protein>
    <recommendedName>
        <fullName evidence="1">DUF7033 domain-containing protein</fullName>
    </recommendedName>
</protein>
<gene>
    <name evidence="2" type="ORF">SAMN03080601_01212</name>
</gene>
<dbReference type="SUPFAM" id="SSF88713">
    <property type="entry name" value="Glycoside hydrolase/deacetylase"/>
    <property type="match status" value="1"/>
</dbReference>
<sequence length="464" mass="54392">MQYTTNIEYIINHLSFHWEPDDEVVSKFFFVKSSDKLPNKEEPVIIFPLCDEILETPVSISILEKEIPVLFSDSPELNTFYTLNEYGQIIFNHDFITSSFYLLAGVAEQSGKRDQFDRFSYEVSVQYRLGCPEIPLVNYYFEAILQGIEAFCHFHKISFKRKRLFDRFGFFLSHDVDRVAFYHPKEVLYKIKQLSGLAPRSIGYGKTIKYFFKGVFKNLFPLALKDPWWNFDYLINLEKNLGIKSTWFFLHREHKNLDSQYRLTDQRMVNLIKRLSEFGFETGLHGSYYSANDSFKLKYQFNLFEKVTGRKPVGIRQHFLRVTGTETFRNQEAVGLAYDTSLSFAGHEGFRNGYCYPFKLYDLEKNRELDLWEIPLSMMEISPLNYRKVGLNGLNASVFKLIEEAERFGGVFSLLWHNCRLMDDEYPGVSEFYPKLLKDIMSKNPESVTGQQIMSVIKGSKTSH</sequence>
<dbReference type="Gene3D" id="3.20.20.370">
    <property type="entry name" value="Glycoside hydrolase/deacetylase"/>
    <property type="match status" value="1"/>
</dbReference>
<name>A0A1T5E5C4_9BACT</name>
<reference evidence="2 3" key="1">
    <citation type="submission" date="2017-02" db="EMBL/GenBank/DDBJ databases">
        <authorList>
            <person name="Peterson S.W."/>
        </authorList>
    </citation>
    <scope>NUCLEOTIDE SEQUENCE [LARGE SCALE GENOMIC DNA]</scope>
    <source>
        <strain evidence="2 3">DSM 24412</strain>
    </source>
</reference>
<dbReference type="CDD" id="cd10931">
    <property type="entry name" value="CE4_u7"/>
    <property type="match status" value="1"/>
</dbReference>
<dbReference type="KEGG" id="asx:CDL62_08090"/>